<dbReference type="HAMAP" id="MF_00097">
    <property type="entry name" value="TMP_synthase"/>
    <property type="match status" value="1"/>
</dbReference>
<feature type="binding site" evidence="9">
    <location>
        <position position="137"/>
    </location>
    <ligand>
        <name>4-amino-2-methyl-5-(diphosphooxymethyl)pyrimidine</name>
        <dbReference type="ChEBI" id="CHEBI:57841"/>
    </ligand>
</feature>
<comment type="function">
    <text evidence="9">Condenses 4-methyl-5-(beta-hydroxyethyl)thiazole monophosphate (THZ-P) and 2-methyl-4-amino-5-hydroxymethyl pyrimidine pyrophosphate (HMP-PP) to form thiamine monophosphate (TMP).</text>
</comment>
<gene>
    <name evidence="9" type="primary">thiE</name>
    <name evidence="13" type="ORF">HNR42_003105</name>
</gene>
<feature type="binding site" evidence="9">
    <location>
        <position position="90"/>
    </location>
    <ligand>
        <name>Mg(2+)</name>
        <dbReference type="ChEBI" id="CHEBI:18420"/>
    </ligand>
</feature>
<feature type="binding site" evidence="9">
    <location>
        <position position="108"/>
    </location>
    <ligand>
        <name>4-amino-2-methyl-5-(diphosphooxymethyl)pyrimidine</name>
        <dbReference type="ChEBI" id="CHEBI:57841"/>
    </ligand>
</feature>
<evidence type="ECO:0000256" key="4">
    <source>
        <dbReference type="ARBA" id="ARBA00022842"/>
    </source>
</evidence>
<dbReference type="CDD" id="cd00564">
    <property type="entry name" value="TMP_TenI"/>
    <property type="match status" value="1"/>
</dbReference>
<keyword evidence="4 9" id="KW-0460">Magnesium</keyword>
<comment type="catalytic activity">
    <reaction evidence="8 9 10">
        <text>2-[(2R,5Z)-2-carboxy-4-methylthiazol-5(2H)-ylidene]ethyl phosphate + 4-amino-2-methyl-5-(diphosphooxymethyl)pyrimidine + 2 H(+) = thiamine phosphate + CO2 + diphosphate</text>
        <dbReference type="Rhea" id="RHEA:47844"/>
        <dbReference type="ChEBI" id="CHEBI:15378"/>
        <dbReference type="ChEBI" id="CHEBI:16526"/>
        <dbReference type="ChEBI" id="CHEBI:33019"/>
        <dbReference type="ChEBI" id="CHEBI:37575"/>
        <dbReference type="ChEBI" id="CHEBI:57841"/>
        <dbReference type="ChEBI" id="CHEBI:62899"/>
        <dbReference type="EC" id="2.5.1.3"/>
    </reaction>
</comment>
<feature type="binding site" evidence="9">
    <location>
        <begin position="38"/>
        <end position="42"/>
    </location>
    <ligand>
        <name>4-amino-2-methyl-5-(diphosphooxymethyl)pyrimidine</name>
        <dbReference type="ChEBI" id="CHEBI:57841"/>
    </ligand>
</feature>
<dbReference type="PANTHER" id="PTHR20857">
    <property type="entry name" value="THIAMINE-PHOSPHATE PYROPHOSPHORYLASE"/>
    <property type="match status" value="1"/>
</dbReference>
<keyword evidence="14" id="KW-1185">Reference proteome</keyword>
<feature type="binding site" evidence="9">
    <location>
        <position position="70"/>
    </location>
    <ligand>
        <name>4-amino-2-methyl-5-(diphosphooxymethyl)pyrimidine</name>
        <dbReference type="ChEBI" id="CHEBI:57841"/>
    </ligand>
</feature>
<keyword evidence="5 9" id="KW-0784">Thiamine biosynthesis</keyword>
<evidence type="ECO:0000256" key="10">
    <source>
        <dbReference type="RuleBase" id="RU003826"/>
    </source>
</evidence>
<dbReference type="PANTHER" id="PTHR20857:SF15">
    <property type="entry name" value="THIAMINE-PHOSPHATE SYNTHASE"/>
    <property type="match status" value="1"/>
</dbReference>
<protein>
    <recommendedName>
        <fullName evidence="9">Thiamine-phosphate synthase</fullName>
        <shortName evidence="9">TP synthase</shortName>
        <shortName evidence="9">TPS</shortName>
        <ecNumber evidence="9">2.5.1.3</ecNumber>
    </recommendedName>
    <alternativeName>
        <fullName evidence="9">Thiamine-phosphate pyrophosphorylase</fullName>
        <shortName evidence="9">TMP pyrophosphorylase</shortName>
        <shortName evidence="9">TMP-PPase</shortName>
    </alternativeName>
</protein>
<evidence type="ECO:0000259" key="12">
    <source>
        <dbReference type="Pfam" id="PF02581"/>
    </source>
</evidence>
<dbReference type="EC" id="2.5.1.3" evidence="9"/>
<evidence type="ECO:0000256" key="9">
    <source>
        <dbReference type="HAMAP-Rule" id="MF_00097"/>
    </source>
</evidence>
<dbReference type="InterPro" id="IPR036206">
    <property type="entry name" value="ThiamineP_synth_sf"/>
</dbReference>
<dbReference type="InterPro" id="IPR013785">
    <property type="entry name" value="Aldolase_TIM"/>
</dbReference>
<evidence type="ECO:0000313" key="13">
    <source>
        <dbReference type="EMBL" id="MBB6099652.1"/>
    </source>
</evidence>
<feature type="binding site" evidence="9">
    <location>
        <position position="71"/>
    </location>
    <ligand>
        <name>Mg(2+)</name>
        <dbReference type="ChEBI" id="CHEBI:18420"/>
    </ligand>
</feature>
<evidence type="ECO:0000256" key="11">
    <source>
        <dbReference type="RuleBase" id="RU004253"/>
    </source>
</evidence>
<evidence type="ECO:0000256" key="1">
    <source>
        <dbReference type="ARBA" id="ARBA00005165"/>
    </source>
</evidence>
<evidence type="ECO:0000256" key="2">
    <source>
        <dbReference type="ARBA" id="ARBA00022679"/>
    </source>
</evidence>
<evidence type="ECO:0000313" key="14">
    <source>
        <dbReference type="Proteomes" id="UP000569951"/>
    </source>
</evidence>
<feature type="binding site" evidence="9">
    <location>
        <position position="165"/>
    </location>
    <ligand>
        <name>2-[(2R,5Z)-2-carboxy-4-methylthiazol-5(2H)-ylidene]ethyl phosphate</name>
        <dbReference type="ChEBI" id="CHEBI:62899"/>
    </ligand>
</feature>
<dbReference type="GO" id="GO:0000287">
    <property type="term" value="F:magnesium ion binding"/>
    <property type="evidence" value="ECO:0007669"/>
    <property type="project" value="UniProtKB-UniRule"/>
</dbReference>
<feature type="domain" description="Thiamine phosphate synthase/TenI" evidence="12">
    <location>
        <begin position="7"/>
        <end position="188"/>
    </location>
</feature>
<feature type="binding site" evidence="9">
    <location>
        <begin position="134"/>
        <end position="136"/>
    </location>
    <ligand>
        <name>2-[(2R,5Z)-2-carboxy-4-methylthiazol-5(2H)-ylidene]ethyl phosphate</name>
        <dbReference type="ChEBI" id="CHEBI:62899"/>
    </ligand>
</feature>
<dbReference type="GO" id="GO:0009229">
    <property type="term" value="P:thiamine diphosphate biosynthetic process"/>
    <property type="evidence" value="ECO:0007669"/>
    <property type="project" value="UniProtKB-UniRule"/>
</dbReference>
<dbReference type="RefSeq" id="WP_183988395.1">
    <property type="nucleotide sequence ID" value="NZ_JACHHG010000013.1"/>
</dbReference>
<dbReference type="Pfam" id="PF02581">
    <property type="entry name" value="TMP-TENI"/>
    <property type="match status" value="1"/>
</dbReference>
<evidence type="ECO:0000256" key="6">
    <source>
        <dbReference type="ARBA" id="ARBA00047334"/>
    </source>
</evidence>
<dbReference type="AlphaFoldDB" id="A0A841I6Z4"/>
<dbReference type="EMBL" id="JACHHG010000013">
    <property type="protein sequence ID" value="MBB6099652.1"/>
    <property type="molecule type" value="Genomic_DNA"/>
</dbReference>
<dbReference type="Gene3D" id="3.20.20.70">
    <property type="entry name" value="Aldolase class I"/>
    <property type="match status" value="1"/>
</dbReference>
<name>A0A841I6Z4_9DEIO</name>
<evidence type="ECO:0000256" key="8">
    <source>
        <dbReference type="ARBA" id="ARBA00047883"/>
    </source>
</evidence>
<comment type="catalytic activity">
    <reaction evidence="7 9 10">
        <text>2-(2-carboxy-4-methylthiazol-5-yl)ethyl phosphate + 4-amino-2-methyl-5-(diphosphooxymethyl)pyrimidine + 2 H(+) = thiamine phosphate + CO2 + diphosphate</text>
        <dbReference type="Rhea" id="RHEA:47848"/>
        <dbReference type="ChEBI" id="CHEBI:15378"/>
        <dbReference type="ChEBI" id="CHEBI:16526"/>
        <dbReference type="ChEBI" id="CHEBI:33019"/>
        <dbReference type="ChEBI" id="CHEBI:37575"/>
        <dbReference type="ChEBI" id="CHEBI:57841"/>
        <dbReference type="ChEBI" id="CHEBI:62890"/>
        <dbReference type="EC" id="2.5.1.3"/>
    </reaction>
</comment>
<dbReference type="InterPro" id="IPR034291">
    <property type="entry name" value="TMP_synthase"/>
</dbReference>
<dbReference type="NCBIfam" id="TIGR00693">
    <property type="entry name" value="thiE"/>
    <property type="match status" value="1"/>
</dbReference>
<comment type="similarity">
    <text evidence="9 10">Belongs to the thiamine-phosphate synthase family.</text>
</comment>
<comment type="caution">
    <text evidence="9">Lacks conserved residue(s) required for the propagation of feature annotation.</text>
</comment>
<dbReference type="Proteomes" id="UP000569951">
    <property type="component" value="Unassembled WGS sequence"/>
</dbReference>
<dbReference type="SUPFAM" id="SSF51391">
    <property type="entry name" value="Thiamin phosphate synthase"/>
    <property type="match status" value="1"/>
</dbReference>
<dbReference type="GO" id="GO:0004789">
    <property type="term" value="F:thiamine-phosphate diphosphorylase activity"/>
    <property type="evidence" value="ECO:0007669"/>
    <property type="project" value="UniProtKB-UniRule"/>
</dbReference>
<dbReference type="GO" id="GO:0009228">
    <property type="term" value="P:thiamine biosynthetic process"/>
    <property type="evidence" value="ECO:0007669"/>
    <property type="project" value="UniProtKB-KW"/>
</dbReference>
<reference evidence="13 14" key="1">
    <citation type="submission" date="2020-08" db="EMBL/GenBank/DDBJ databases">
        <title>Genomic Encyclopedia of Type Strains, Phase IV (KMG-IV): sequencing the most valuable type-strain genomes for metagenomic binning, comparative biology and taxonomic classification.</title>
        <authorList>
            <person name="Goeker M."/>
        </authorList>
    </citation>
    <scope>NUCLEOTIDE SEQUENCE [LARGE SCALE GENOMIC DNA]</scope>
    <source>
        <strain evidence="13 14">DSM 21458</strain>
    </source>
</reference>
<comment type="cofactor">
    <cofactor evidence="9">
        <name>Mg(2+)</name>
        <dbReference type="ChEBI" id="CHEBI:18420"/>
    </cofactor>
    <text evidence="9">Binds 1 Mg(2+) ion per subunit.</text>
</comment>
<evidence type="ECO:0000256" key="5">
    <source>
        <dbReference type="ARBA" id="ARBA00022977"/>
    </source>
</evidence>
<comment type="pathway">
    <text evidence="1 9 11">Cofactor biosynthesis; thiamine diphosphate biosynthesis; thiamine phosphate from 4-amino-2-methyl-5-diphosphomethylpyrimidine and 4-methyl-5-(2-phosphoethyl)-thiazole: step 1/1.</text>
</comment>
<accession>A0A841I6Z4</accession>
<proteinExistence type="inferred from homology"/>
<dbReference type="GO" id="GO:0005737">
    <property type="term" value="C:cytoplasm"/>
    <property type="evidence" value="ECO:0007669"/>
    <property type="project" value="TreeGrafter"/>
</dbReference>
<keyword evidence="2 9" id="KW-0808">Transferase</keyword>
<comment type="caution">
    <text evidence="13">The sequence shown here is derived from an EMBL/GenBank/DDBJ whole genome shotgun (WGS) entry which is preliminary data.</text>
</comment>
<keyword evidence="3 9" id="KW-0479">Metal-binding</keyword>
<organism evidence="13 14">
    <name type="scientific">Deinobacterium chartae</name>
    <dbReference type="NCBI Taxonomy" id="521158"/>
    <lineage>
        <taxon>Bacteria</taxon>
        <taxon>Thermotogati</taxon>
        <taxon>Deinococcota</taxon>
        <taxon>Deinococci</taxon>
        <taxon>Deinococcales</taxon>
        <taxon>Deinococcaceae</taxon>
        <taxon>Deinobacterium</taxon>
    </lineage>
</organism>
<sequence>MITLGRLYLVATPRPGQPQAEFLARLRAALEGGVDLLQLRCKDQEALPYLRLAARVGELAAQFGVPLIINDRPDVALAAQAAGVHLGQNDLPVRYARQLLPGGIIGRSSHAPIQAAHAALEGADYFAVGPVWATPTKPGRPAAGLEYVRWVARQPHTLPWFAIGGIRPDNLPEVLMAGATRVAVVRALLDAPDPARAAQRFWEVMHAHQRTAAPAP</sequence>
<comment type="catalytic activity">
    <reaction evidence="6 9 10">
        <text>4-methyl-5-(2-phosphooxyethyl)-thiazole + 4-amino-2-methyl-5-(diphosphooxymethyl)pyrimidine + H(+) = thiamine phosphate + diphosphate</text>
        <dbReference type="Rhea" id="RHEA:22328"/>
        <dbReference type="ChEBI" id="CHEBI:15378"/>
        <dbReference type="ChEBI" id="CHEBI:33019"/>
        <dbReference type="ChEBI" id="CHEBI:37575"/>
        <dbReference type="ChEBI" id="CHEBI:57841"/>
        <dbReference type="ChEBI" id="CHEBI:58296"/>
        <dbReference type="EC" id="2.5.1.3"/>
    </reaction>
</comment>
<dbReference type="InterPro" id="IPR022998">
    <property type="entry name" value="ThiamineP_synth_TenI"/>
</dbReference>
<evidence type="ECO:0000256" key="3">
    <source>
        <dbReference type="ARBA" id="ARBA00022723"/>
    </source>
</evidence>
<evidence type="ECO:0000256" key="7">
    <source>
        <dbReference type="ARBA" id="ARBA00047851"/>
    </source>
</evidence>
<dbReference type="UniPathway" id="UPA00060">
    <property type="reaction ID" value="UER00141"/>
</dbReference>